<name>A0A9J7BT20_9BACT</name>
<dbReference type="AlphaFoldDB" id="A0A9J7BT20"/>
<accession>A0A9J7BT20</accession>
<dbReference type="NCBIfam" id="TIGR03436">
    <property type="entry name" value="acidobact_VWFA"/>
    <property type="match status" value="1"/>
</dbReference>
<feature type="chain" id="PRO_5039954062" evidence="2">
    <location>
        <begin position="21"/>
        <end position="373"/>
    </location>
</feature>
<evidence type="ECO:0000256" key="1">
    <source>
        <dbReference type="SAM" id="MobiDB-lite"/>
    </source>
</evidence>
<dbReference type="Proteomes" id="UP001059380">
    <property type="component" value="Chromosome"/>
</dbReference>
<evidence type="ECO:0000256" key="2">
    <source>
        <dbReference type="SAM" id="SignalP"/>
    </source>
</evidence>
<proteinExistence type="predicted"/>
<sequence>MSLRWLSALLLISALGHTLAGQEASPTKAGADDPQLKSRPAQRAPTAPKARRMQLDAVVTDAWGKPVTGLQPWDFKLLDNDHSSKILYFRAFDNQGVKAQPPVEVILLLDALNLNVQQQGFVRNELTRYLQQNKGQLAHPTTLMVLGDNGVAVQPQPSLDGNALAALLKTVNPHITAFAPTMGIQGAIERFNRSVQQMRLIAENETHKPGRKLLIWISAGWPLLEREQNFLPAESNNKKYFEDIVELSGWLREARMVVYSAAPIDPSMGAAARAPLLYQDFVKPVSDARQAQSGNLGLRVLALHTGGQILGPSNDVAGQINQCIADADSFYQLTFEPAPAEHADEYHSLKLSVVQPGLTVRTDTGYYDQPNPQ</sequence>
<organism evidence="3 4">
    <name type="scientific">Occallatibacter riparius</name>
    <dbReference type="NCBI Taxonomy" id="1002689"/>
    <lineage>
        <taxon>Bacteria</taxon>
        <taxon>Pseudomonadati</taxon>
        <taxon>Acidobacteriota</taxon>
        <taxon>Terriglobia</taxon>
        <taxon>Terriglobales</taxon>
        <taxon>Acidobacteriaceae</taxon>
        <taxon>Occallatibacter</taxon>
    </lineage>
</organism>
<dbReference type="RefSeq" id="WP_260795323.1">
    <property type="nucleotide sequence ID" value="NZ_CP093313.1"/>
</dbReference>
<dbReference type="InterPro" id="IPR017802">
    <property type="entry name" value="VWFA-rel_acidobac-type"/>
</dbReference>
<keyword evidence="4" id="KW-1185">Reference proteome</keyword>
<reference evidence="3" key="1">
    <citation type="submission" date="2021-04" db="EMBL/GenBank/DDBJ databases">
        <title>Phylogenetic analysis of Acidobacteriaceae.</title>
        <authorList>
            <person name="Qiu L."/>
            <person name="Zhang Q."/>
        </authorList>
    </citation>
    <scope>NUCLEOTIDE SEQUENCE</scope>
    <source>
        <strain evidence="3">DSM 25168</strain>
    </source>
</reference>
<evidence type="ECO:0000313" key="4">
    <source>
        <dbReference type="Proteomes" id="UP001059380"/>
    </source>
</evidence>
<gene>
    <name evidence="3" type="ORF">MOP44_07240</name>
</gene>
<evidence type="ECO:0000313" key="3">
    <source>
        <dbReference type="EMBL" id="UWZ85729.1"/>
    </source>
</evidence>
<dbReference type="KEGG" id="orp:MOP44_07240"/>
<protein>
    <submittedName>
        <fullName evidence="3">VWA domain-containing protein</fullName>
    </submittedName>
</protein>
<dbReference type="EMBL" id="CP093313">
    <property type="protein sequence ID" value="UWZ85729.1"/>
    <property type="molecule type" value="Genomic_DNA"/>
</dbReference>
<feature type="region of interest" description="Disordered" evidence="1">
    <location>
        <begin position="22"/>
        <end position="51"/>
    </location>
</feature>
<feature type="signal peptide" evidence="2">
    <location>
        <begin position="1"/>
        <end position="20"/>
    </location>
</feature>
<keyword evidence="2" id="KW-0732">Signal</keyword>